<reference evidence="2" key="3">
    <citation type="submission" date="2015-02" db="UniProtKB">
        <authorList>
            <consortium name="EnsemblProtists"/>
        </authorList>
    </citation>
    <scope>IDENTIFICATION</scope>
    <source>
        <strain evidence="2">DAOM BR144</strain>
    </source>
</reference>
<protein>
    <recommendedName>
        <fullName evidence="1">Metallo-beta-lactamase domain-containing protein</fullName>
    </recommendedName>
</protein>
<dbReference type="STRING" id="431595.K3WGL5"/>
<evidence type="ECO:0000313" key="2">
    <source>
        <dbReference type="EnsemblProtists" id="PYU1_T004106"/>
    </source>
</evidence>
<accession>K3WGL5</accession>
<dbReference type="AlphaFoldDB" id="K3WGL5"/>
<dbReference type="Gene3D" id="3.60.15.10">
    <property type="entry name" value="Ribonuclease Z/Hydroxyacylglutathione hydrolase-like"/>
    <property type="match status" value="1"/>
</dbReference>
<name>K3WGL5_GLOUD</name>
<dbReference type="CDD" id="cd16279">
    <property type="entry name" value="metallo-hydrolase-like_MBL-fold"/>
    <property type="match status" value="1"/>
</dbReference>
<evidence type="ECO:0000313" key="3">
    <source>
        <dbReference type="Proteomes" id="UP000019132"/>
    </source>
</evidence>
<reference evidence="3" key="2">
    <citation type="submission" date="2010-04" db="EMBL/GenBank/DDBJ databases">
        <authorList>
            <person name="Buell R."/>
            <person name="Hamilton J."/>
            <person name="Hostetler J."/>
        </authorList>
    </citation>
    <scope>NUCLEOTIDE SEQUENCE [LARGE SCALE GENOMIC DNA]</scope>
    <source>
        <strain evidence="3">DAOM:BR144</strain>
    </source>
</reference>
<dbReference type="InterPro" id="IPR001279">
    <property type="entry name" value="Metallo-B-lactamas"/>
</dbReference>
<dbReference type="InterPro" id="IPR036866">
    <property type="entry name" value="RibonucZ/Hydroxyglut_hydro"/>
</dbReference>
<proteinExistence type="predicted"/>
<sequence length="334" mass="36921">MDVVVLGSGPSSSVPSIRCLLMNAACRVCHEAHANPASKNRRLNPSILVRNLAAGTNLLVDCGKTFREAALRVFPQIGVTAVHGVVLTHGHADAVLGLDDLREVQAFDERIDPITKERQKIATKPLILHCSPATREEIRGKFEYMIEQEEETLPVLLPPAPSADATTDAAAAPPPFRWVAKARFQLFEPFVPFEAIGFQILPFPVIHGAGYISNAFEFGHEVGARVVYISDVSELTPEARAFLNDATRPQIDLLIIDALYIDKYHSTHMNFLDVLREIHTIRPKLTLLTGMSHDLDYERDNAMLAELRDTEGGLNVQMAYDGQVLSFPHAQDTQ</sequence>
<dbReference type="PANTHER" id="PTHR42663:SF6">
    <property type="entry name" value="HYDROLASE C777.06C-RELATED"/>
    <property type="match status" value="1"/>
</dbReference>
<dbReference type="PANTHER" id="PTHR42663">
    <property type="entry name" value="HYDROLASE C777.06C-RELATED-RELATED"/>
    <property type="match status" value="1"/>
</dbReference>
<dbReference type="Proteomes" id="UP000019132">
    <property type="component" value="Unassembled WGS sequence"/>
</dbReference>
<dbReference type="OMA" id="CGPDFRQ"/>
<reference evidence="3" key="1">
    <citation type="journal article" date="2010" name="Genome Biol.">
        <title>Genome sequence of the necrotrophic plant pathogen Pythium ultimum reveals original pathogenicity mechanisms and effector repertoire.</title>
        <authorList>
            <person name="Levesque C.A."/>
            <person name="Brouwer H."/>
            <person name="Cano L."/>
            <person name="Hamilton J.P."/>
            <person name="Holt C."/>
            <person name="Huitema E."/>
            <person name="Raffaele S."/>
            <person name="Robideau G.P."/>
            <person name="Thines M."/>
            <person name="Win J."/>
            <person name="Zerillo M.M."/>
            <person name="Beakes G.W."/>
            <person name="Boore J.L."/>
            <person name="Busam D."/>
            <person name="Dumas B."/>
            <person name="Ferriera S."/>
            <person name="Fuerstenberg S.I."/>
            <person name="Gachon C.M."/>
            <person name="Gaulin E."/>
            <person name="Govers F."/>
            <person name="Grenville-Briggs L."/>
            <person name="Horner N."/>
            <person name="Hostetler J."/>
            <person name="Jiang R.H."/>
            <person name="Johnson J."/>
            <person name="Krajaejun T."/>
            <person name="Lin H."/>
            <person name="Meijer H.J."/>
            <person name="Moore B."/>
            <person name="Morris P."/>
            <person name="Phuntmart V."/>
            <person name="Puiu D."/>
            <person name="Shetty J."/>
            <person name="Stajich J.E."/>
            <person name="Tripathy S."/>
            <person name="Wawra S."/>
            <person name="van West P."/>
            <person name="Whitty B.R."/>
            <person name="Coutinho P.M."/>
            <person name="Henrissat B."/>
            <person name="Martin F."/>
            <person name="Thomas P.D."/>
            <person name="Tyler B.M."/>
            <person name="De Vries R.P."/>
            <person name="Kamoun S."/>
            <person name="Yandell M."/>
            <person name="Tisserat N."/>
            <person name="Buell C.R."/>
        </authorList>
    </citation>
    <scope>NUCLEOTIDE SEQUENCE</scope>
    <source>
        <strain evidence="3">DAOM:BR144</strain>
    </source>
</reference>
<dbReference type="VEuPathDB" id="FungiDB:PYU1_G004096"/>
<dbReference type="HOGENOM" id="CLU_044538_1_0_1"/>
<dbReference type="Pfam" id="PF12706">
    <property type="entry name" value="Lactamase_B_2"/>
    <property type="match status" value="1"/>
</dbReference>
<keyword evidence="3" id="KW-1185">Reference proteome</keyword>
<evidence type="ECO:0000259" key="1">
    <source>
        <dbReference type="SMART" id="SM00849"/>
    </source>
</evidence>
<dbReference type="EMBL" id="GL376567">
    <property type="status" value="NOT_ANNOTATED_CDS"/>
    <property type="molecule type" value="Genomic_DNA"/>
</dbReference>
<dbReference type="SUPFAM" id="SSF56281">
    <property type="entry name" value="Metallo-hydrolase/oxidoreductase"/>
    <property type="match status" value="1"/>
</dbReference>
<dbReference type="EnsemblProtists" id="PYU1_T004106">
    <property type="protein sequence ID" value="PYU1_T004106"/>
    <property type="gene ID" value="PYU1_G004096"/>
</dbReference>
<dbReference type="SMART" id="SM00849">
    <property type="entry name" value="Lactamase_B"/>
    <property type="match status" value="1"/>
</dbReference>
<feature type="domain" description="Metallo-beta-lactamase" evidence="1">
    <location>
        <begin position="43"/>
        <end position="291"/>
    </location>
</feature>
<organism evidence="2 3">
    <name type="scientific">Globisporangium ultimum (strain ATCC 200006 / CBS 805.95 / DAOM BR144)</name>
    <name type="common">Pythium ultimum</name>
    <dbReference type="NCBI Taxonomy" id="431595"/>
    <lineage>
        <taxon>Eukaryota</taxon>
        <taxon>Sar</taxon>
        <taxon>Stramenopiles</taxon>
        <taxon>Oomycota</taxon>
        <taxon>Peronosporomycetes</taxon>
        <taxon>Pythiales</taxon>
        <taxon>Pythiaceae</taxon>
        <taxon>Globisporangium</taxon>
    </lineage>
</organism>
<dbReference type="InParanoid" id="K3WGL5"/>
<dbReference type="eggNOG" id="ENOG502QWBK">
    <property type="taxonomic scope" value="Eukaryota"/>
</dbReference>